<dbReference type="PANTHER" id="PTHR30330">
    <property type="entry name" value="AGSS FAMILY TRANSPORTER, SODIUM-ALANINE"/>
    <property type="match status" value="1"/>
</dbReference>
<evidence type="ECO:0000256" key="8">
    <source>
        <dbReference type="RuleBase" id="RU363064"/>
    </source>
</evidence>
<dbReference type="Proteomes" id="UP000824201">
    <property type="component" value="Unassembled WGS sequence"/>
</dbReference>
<dbReference type="AlphaFoldDB" id="A0A9D1EF04"/>
<feature type="transmembrane region" description="Helical" evidence="8">
    <location>
        <begin position="202"/>
        <end position="222"/>
    </location>
</feature>
<feature type="transmembrane region" description="Helical" evidence="8">
    <location>
        <begin position="291"/>
        <end position="312"/>
    </location>
</feature>
<organism evidence="9 10">
    <name type="scientific">Candidatus Fimimorpha faecalis</name>
    <dbReference type="NCBI Taxonomy" id="2840824"/>
    <lineage>
        <taxon>Bacteria</taxon>
        <taxon>Bacillati</taxon>
        <taxon>Bacillota</taxon>
        <taxon>Clostridia</taxon>
        <taxon>Eubacteriales</taxon>
        <taxon>Candidatus Fimimorpha</taxon>
    </lineage>
</organism>
<feature type="transmembrane region" description="Helical" evidence="8">
    <location>
        <begin position="171"/>
        <end position="190"/>
    </location>
</feature>
<evidence type="ECO:0000313" key="9">
    <source>
        <dbReference type="EMBL" id="HIR88955.1"/>
    </source>
</evidence>
<evidence type="ECO:0000256" key="2">
    <source>
        <dbReference type="ARBA" id="ARBA00009261"/>
    </source>
</evidence>
<keyword evidence="7 8" id="KW-0472">Membrane</keyword>
<feature type="transmembrane region" description="Helical" evidence="8">
    <location>
        <begin position="355"/>
        <end position="375"/>
    </location>
</feature>
<dbReference type="Gene3D" id="1.20.1740.10">
    <property type="entry name" value="Amino acid/polyamine transporter I"/>
    <property type="match status" value="1"/>
</dbReference>
<evidence type="ECO:0000256" key="4">
    <source>
        <dbReference type="ARBA" id="ARBA00022475"/>
    </source>
</evidence>
<dbReference type="Pfam" id="PF01235">
    <property type="entry name" value="Na_Ala_symp"/>
    <property type="match status" value="1"/>
</dbReference>
<keyword evidence="6 8" id="KW-1133">Transmembrane helix</keyword>
<gene>
    <name evidence="9" type="ORF">IAC96_08410</name>
</gene>
<sequence>MWTLLIPFFLAEGLYFTVKTNWFQVTKLGLWLKSTIGSLFHLDIHRREEGAEASQWQSICTVLAATIGTGNMAGVATAITAGGPGAIFWMWVSAFFGMMLTYAENVLGICYRYRDKEGKWIGGPMVYMEYGCHRRWMAIVFSFLCILVSIGMGNMTQINSAAGVLETSFHIPPWLTGMIAVIFVGIILIGGRERILNVTEKIVPIMAIAFLTASVLAIGMHIKQIPAAFQMILEEAFTMRAGVSGVAGYGIGTAIKKGIARGVFTNEAGLGSSVMVNAVADVKEPVQQGMWAIFAVFLDTFVMCTLTALIILTSGVYDRTSYNLAIANGGLEYLPDGAVLTGKAFAASFGVRGEWFVAICIVCFAAATILAWSYYGERAANYLFGKKSRIFYQVFFLAALFSGSVMRLTIVWELSDLWNAMMAIPNLAAVAILSKDVIKATRRYIDG</sequence>
<evidence type="ECO:0000313" key="10">
    <source>
        <dbReference type="Proteomes" id="UP000824201"/>
    </source>
</evidence>
<dbReference type="PRINTS" id="PR00175">
    <property type="entry name" value="NAALASMPORT"/>
</dbReference>
<comment type="subcellular location">
    <subcellularLocation>
        <location evidence="1 8">Cell membrane</location>
        <topology evidence="1 8">Multi-pass membrane protein</topology>
    </subcellularLocation>
</comment>
<comment type="caution">
    <text evidence="9">The sequence shown here is derived from an EMBL/GenBank/DDBJ whole genome shotgun (WGS) entry which is preliminary data.</text>
</comment>
<feature type="transmembrane region" description="Helical" evidence="8">
    <location>
        <begin position="417"/>
        <end position="434"/>
    </location>
</feature>
<accession>A0A9D1EF04</accession>
<comment type="similarity">
    <text evidence="2 8">Belongs to the alanine or glycine:cation symporter (AGCS) (TC 2.A.25) family.</text>
</comment>
<dbReference type="InterPro" id="IPR001463">
    <property type="entry name" value="Na/Ala_symport"/>
</dbReference>
<proteinExistence type="inferred from homology"/>
<dbReference type="NCBIfam" id="TIGR00835">
    <property type="entry name" value="agcS"/>
    <property type="match status" value="1"/>
</dbReference>
<evidence type="ECO:0000256" key="6">
    <source>
        <dbReference type="ARBA" id="ARBA00022989"/>
    </source>
</evidence>
<feature type="transmembrane region" description="Helical" evidence="8">
    <location>
        <begin position="390"/>
        <end position="411"/>
    </location>
</feature>
<feature type="transmembrane region" description="Helical" evidence="8">
    <location>
        <begin position="237"/>
        <end position="255"/>
    </location>
</feature>
<evidence type="ECO:0000256" key="1">
    <source>
        <dbReference type="ARBA" id="ARBA00004651"/>
    </source>
</evidence>
<dbReference type="PROSITE" id="PS00873">
    <property type="entry name" value="NA_ALANINE_SYMP"/>
    <property type="match status" value="1"/>
</dbReference>
<feature type="transmembrane region" description="Helical" evidence="8">
    <location>
        <begin position="132"/>
        <end position="151"/>
    </location>
</feature>
<evidence type="ECO:0000256" key="7">
    <source>
        <dbReference type="ARBA" id="ARBA00023136"/>
    </source>
</evidence>
<reference evidence="9" key="1">
    <citation type="submission" date="2020-10" db="EMBL/GenBank/DDBJ databases">
        <authorList>
            <person name="Gilroy R."/>
        </authorList>
    </citation>
    <scope>NUCLEOTIDE SEQUENCE</scope>
    <source>
        <strain evidence="9">ChiW13-3771</strain>
    </source>
</reference>
<keyword evidence="5 8" id="KW-0812">Transmembrane</keyword>
<reference evidence="9" key="2">
    <citation type="journal article" date="2021" name="PeerJ">
        <title>Extensive microbial diversity within the chicken gut microbiome revealed by metagenomics and culture.</title>
        <authorList>
            <person name="Gilroy R."/>
            <person name="Ravi A."/>
            <person name="Getino M."/>
            <person name="Pursley I."/>
            <person name="Horton D.L."/>
            <person name="Alikhan N.F."/>
            <person name="Baker D."/>
            <person name="Gharbi K."/>
            <person name="Hall N."/>
            <person name="Watson M."/>
            <person name="Adriaenssens E.M."/>
            <person name="Foster-Nyarko E."/>
            <person name="Jarju S."/>
            <person name="Secka A."/>
            <person name="Antonio M."/>
            <person name="Oren A."/>
            <person name="Chaudhuri R.R."/>
            <person name="La Ragione R."/>
            <person name="Hildebrand F."/>
            <person name="Pallen M.J."/>
        </authorList>
    </citation>
    <scope>NUCLEOTIDE SEQUENCE</scope>
    <source>
        <strain evidence="9">ChiW13-3771</strain>
    </source>
</reference>
<protein>
    <submittedName>
        <fullName evidence="9">Alanine:cation symporter family protein</fullName>
    </submittedName>
</protein>
<name>A0A9D1EF04_9FIRM</name>
<evidence type="ECO:0000256" key="3">
    <source>
        <dbReference type="ARBA" id="ARBA00022448"/>
    </source>
</evidence>
<keyword evidence="3 8" id="KW-0813">Transport</keyword>
<dbReference type="EMBL" id="DVHN01000106">
    <property type="protein sequence ID" value="HIR88955.1"/>
    <property type="molecule type" value="Genomic_DNA"/>
</dbReference>
<keyword evidence="4 8" id="KW-1003">Cell membrane</keyword>
<dbReference type="GO" id="GO:0005886">
    <property type="term" value="C:plasma membrane"/>
    <property type="evidence" value="ECO:0007669"/>
    <property type="project" value="UniProtKB-SubCell"/>
</dbReference>
<evidence type="ECO:0000256" key="5">
    <source>
        <dbReference type="ARBA" id="ARBA00022692"/>
    </source>
</evidence>
<dbReference type="PANTHER" id="PTHR30330:SF14">
    <property type="entry name" value="SODIUM_AMINO ACID (ALANINE) SYMPORTER"/>
    <property type="match status" value="1"/>
</dbReference>
<feature type="transmembrane region" description="Helical" evidence="8">
    <location>
        <begin position="88"/>
        <end position="111"/>
    </location>
</feature>
<keyword evidence="8" id="KW-0769">Symport</keyword>
<dbReference type="GO" id="GO:0005283">
    <property type="term" value="F:amino acid:sodium symporter activity"/>
    <property type="evidence" value="ECO:0007669"/>
    <property type="project" value="InterPro"/>
</dbReference>